<evidence type="ECO:0000313" key="3">
    <source>
        <dbReference type="EMBL" id="KZN20002.1"/>
    </source>
</evidence>
<gene>
    <name evidence="3" type="ORF">A1D17_29105</name>
</gene>
<keyword evidence="1" id="KW-0456">Lyase</keyword>
<dbReference type="RefSeq" id="WP_063343680.1">
    <property type="nucleotide sequence ID" value="NZ_LUKJ01000003.1"/>
</dbReference>
<dbReference type="InterPro" id="IPR032466">
    <property type="entry name" value="Metal_Hydrolase"/>
</dbReference>
<reference evidence="4" key="1">
    <citation type="submission" date="2016-03" db="EMBL/GenBank/DDBJ databases">
        <authorList>
            <person name="Ray J."/>
            <person name="Price M."/>
            <person name="Deutschbauer A."/>
        </authorList>
    </citation>
    <scope>NUCLEOTIDE SEQUENCE [LARGE SCALE GENOMIC DNA]</scope>
    <source>
        <strain evidence="4">FW300-N1B4</strain>
    </source>
</reference>
<organism evidence="3 4">
    <name type="scientific">Pseudomonas fluorescens</name>
    <dbReference type="NCBI Taxonomy" id="294"/>
    <lineage>
        <taxon>Bacteria</taxon>
        <taxon>Pseudomonadati</taxon>
        <taxon>Pseudomonadota</taxon>
        <taxon>Gammaproteobacteria</taxon>
        <taxon>Pseudomonadales</taxon>
        <taxon>Pseudomonadaceae</taxon>
        <taxon>Pseudomonas</taxon>
    </lineage>
</organism>
<comment type="caution">
    <text evidence="3">The sequence shown here is derived from an EMBL/GenBank/DDBJ whole genome shotgun (WGS) entry which is preliminary data.</text>
</comment>
<name>A0A161ZDN5_PSEFL</name>
<protein>
    <recommendedName>
        <fullName evidence="2">Amidohydrolase-related domain-containing protein</fullName>
    </recommendedName>
</protein>
<proteinExistence type="predicted"/>
<feature type="domain" description="Amidohydrolase-related" evidence="2">
    <location>
        <begin position="276"/>
        <end position="461"/>
    </location>
</feature>
<dbReference type="GO" id="GO:0005737">
    <property type="term" value="C:cytoplasm"/>
    <property type="evidence" value="ECO:0007669"/>
    <property type="project" value="TreeGrafter"/>
</dbReference>
<dbReference type="GO" id="GO:0019748">
    <property type="term" value="P:secondary metabolic process"/>
    <property type="evidence" value="ECO:0007669"/>
    <property type="project" value="TreeGrafter"/>
</dbReference>
<dbReference type="InterPro" id="IPR032465">
    <property type="entry name" value="ACMSD"/>
</dbReference>
<evidence type="ECO:0000256" key="1">
    <source>
        <dbReference type="ARBA" id="ARBA00023239"/>
    </source>
</evidence>
<evidence type="ECO:0000259" key="2">
    <source>
        <dbReference type="Pfam" id="PF04909"/>
    </source>
</evidence>
<dbReference type="EMBL" id="LUKJ01000003">
    <property type="protein sequence ID" value="KZN20002.1"/>
    <property type="molecule type" value="Genomic_DNA"/>
</dbReference>
<accession>A0A161ZDN5</accession>
<sequence>MSVDKNAIPAKILDLHTHLFNARYMPLGRVIADKMGKSESKLADITAKLLWHLTGSKSSLLAKDAHVNERAVKNNETFVDLIWAVADFELAAIPPEPIDPQHIKNFSLEHGHSKVILESKLAKIIDQLNDIAYEDEGLDIDALMFIDENLLTPKNLSPNIMSFKFNTWEKAVKKALHAVSKLCENVEDGGDFIEFLWTMLHAEEVLFEKLTDSYGMYKDKMRFVHFMMDMEKAYKQPAKVYYPFFPQQLQNMKKLQLQYPEKIIGFSAFDPRRDNWENIADASNASGFSGYKFYPAMGYLPYEDSDLAVRDRIDKFFAYCVERDRPIFVHCTPIGFETKEHYGLNTHPKHWANVLLKFPDLRLCFGHAGGGQADRDDAAGKKKYYGWTAKTSAQWEDPDNFARIIATLCTQYKNVYCEVAYIIELLQGEDWVNSFTTNLETARKNIGQYDLMKKIAYGSDWDMPSMVDHTLPYLEVFLNIFSKPEYTPYRERFFSETGYEFLNQS</sequence>
<dbReference type="GO" id="GO:0016787">
    <property type="term" value="F:hydrolase activity"/>
    <property type="evidence" value="ECO:0007669"/>
    <property type="project" value="InterPro"/>
</dbReference>
<evidence type="ECO:0000313" key="4">
    <source>
        <dbReference type="Proteomes" id="UP000076489"/>
    </source>
</evidence>
<reference evidence="3 4" key="2">
    <citation type="journal article" date="2018" name="Nature">
        <title>Mutant phenotypes for thousands of bacterial genes of unknown function.</title>
        <authorList>
            <person name="Price M.N."/>
            <person name="Wetmore K.M."/>
            <person name="Waters R.J."/>
            <person name="Callaghan M."/>
            <person name="Ray J."/>
            <person name="Liu H."/>
            <person name="Kuehl J.V."/>
            <person name="Melnyk R.A."/>
            <person name="Lamson J.S."/>
            <person name="Suh Y."/>
            <person name="Carlson H.K."/>
            <person name="Esquivel Z."/>
            <person name="Sadeeshkumar H."/>
            <person name="Chakraborty R."/>
            <person name="Zane G.M."/>
            <person name="Rubin B.E."/>
            <person name="Wall J.D."/>
            <person name="Visel A."/>
            <person name="Bristow J."/>
            <person name="Blow M.J."/>
            <person name="Arkin A.P."/>
            <person name="Deutschbauer A.M."/>
        </authorList>
    </citation>
    <scope>NUCLEOTIDE SEQUENCE [LARGE SCALE GENOMIC DNA]</scope>
    <source>
        <strain evidence="3 4">FW300-N1B4</strain>
    </source>
</reference>
<dbReference type="PANTHER" id="PTHR21240">
    <property type="entry name" value="2-AMINO-3-CARBOXYLMUCONATE-6-SEMIALDEHYDE DECARBOXYLASE"/>
    <property type="match status" value="1"/>
</dbReference>
<dbReference type="Pfam" id="PF04909">
    <property type="entry name" value="Amidohydro_2"/>
    <property type="match status" value="1"/>
</dbReference>
<dbReference type="GO" id="GO:0016831">
    <property type="term" value="F:carboxy-lyase activity"/>
    <property type="evidence" value="ECO:0007669"/>
    <property type="project" value="InterPro"/>
</dbReference>
<dbReference type="OrthoDB" id="1407586at2"/>
<dbReference type="PANTHER" id="PTHR21240:SF28">
    <property type="entry name" value="ISO-OROTATE DECARBOXYLASE (EUROFUNG)"/>
    <property type="match status" value="1"/>
</dbReference>
<dbReference type="Proteomes" id="UP000076489">
    <property type="component" value="Unassembled WGS sequence"/>
</dbReference>
<dbReference type="Gene3D" id="3.20.20.140">
    <property type="entry name" value="Metal-dependent hydrolases"/>
    <property type="match status" value="1"/>
</dbReference>
<dbReference type="SUPFAM" id="SSF51556">
    <property type="entry name" value="Metallo-dependent hydrolases"/>
    <property type="match status" value="1"/>
</dbReference>
<dbReference type="AlphaFoldDB" id="A0A161ZDN5"/>
<dbReference type="InterPro" id="IPR006680">
    <property type="entry name" value="Amidohydro-rel"/>
</dbReference>